<dbReference type="AlphaFoldDB" id="A0A0E9S9W6"/>
<reference evidence="1" key="2">
    <citation type="journal article" date="2015" name="Fish Shellfish Immunol.">
        <title>Early steps in the European eel (Anguilla anguilla)-Vibrio vulnificus interaction in the gills: Role of the RtxA13 toxin.</title>
        <authorList>
            <person name="Callol A."/>
            <person name="Pajuelo D."/>
            <person name="Ebbesson L."/>
            <person name="Teles M."/>
            <person name="MacKenzie S."/>
            <person name="Amaro C."/>
        </authorList>
    </citation>
    <scope>NUCLEOTIDE SEQUENCE</scope>
</reference>
<accession>A0A0E9S9W6</accession>
<organism evidence="1">
    <name type="scientific">Anguilla anguilla</name>
    <name type="common">European freshwater eel</name>
    <name type="synonym">Muraena anguilla</name>
    <dbReference type="NCBI Taxonomy" id="7936"/>
    <lineage>
        <taxon>Eukaryota</taxon>
        <taxon>Metazoa</taxon>
        <taxon>Chordata</taxon>
        <taxon>Craniata</taxon>
        <taxon>Vertebrata</taxon>
        <taxon>Euteleostomi</taxon>
        <taxon>Actinopterygii</taxon>
        <taxon>Neopterygii</taxon>
        <taxon>Teleostei</taxon>
        <taxon>Anguilliformes</taxon>
        <taxon>Anguillidae</taxon>
        <taxon>Anguilla</taxon>
    </lineage>
</organism>
<protein>
    <submittedName>
        <fullName evidence="1">Uncharacterized protein</fullName>
    </submittedName>
</protein>
<sequence length="38" mass="4458">MKKLKKLVAVLLWADHSLCRVSYRLARPTRGGYSLWQL</sequence>
<proteinExistence type="predicted"/>
<dbReference type="EMBL" id="GBXM01071289">
    <property type="protein sequence ID" value="JAH37288.1"/>
    <property type="molecule type" value="Transcribed_RNA"/>
</dbReference>
<reference evidence="1" key="1">
    <citation type="submission" date="2014-11" db="EMBL/GenBank/DDBJ databases">
        <authorList>
            <person name="Amaro Gonzalez C."/>
        </authorList>
    </citation>
    <scope>NUCLEOTIDE SEQUENCE</scope>
</reference>
<name>A0A0E9S9W6_ANGAN</name>
<evidence type="ECO:0000313" key="1">
    <source>
        <dbReference type="EMBL" id="JAH37288.1"/>
    </source>
</evidence>